<dbReference type="RefSeq" id="WP_016923433.1">
    <property type="nucleotide sequence ID" value="NZ_KB235933.1"/>
</dbReference>
<evidence type="ECO:0000313" key="2">
    <source>
        <dbReference type="Proteomes" id="UP000034681"/>
    </source>
</evidence>
<dbReference type="PANTHER" id="PTHR39638:SF2">
    <property type="entry name" value="YCF35"/>
    <property type="match status" value="1"/>
</dbReference>
<dbReference type="OrthoDB" id="163953at2"/>
<accession>A0A0M2PZC1</accession>
<reference evidence="1" key="1">
    <citation type="submission" date="2012-04" db="EMBL/GenBank/DDBJ databases">
        <authorList>
            <person name="Borisov I.G."/>
            <person name="Ivanikova N.V."/>
            <person name="Pinevich A.V."/>
        </authorList>
    </citation>
    <scope>NUCLEOTIDE SEQUENCE</scope>
    <source>
        <strain evidence="1">CALU 1027</strain>
    </source>
</reference>
<sequence length="128" mass="14518">MSHFSHIKTQLRNLDSLQTALTDLGVEWKAGPQPVRGYQGQTKTAAVVIEQDNGYDLGFSWTGSEYELVADLQYWQQPLTVDRFLSQVTQRYALSTVLQTTRSQGFQVAEQQQNPDGSIRLVVQRWNG</sequence>
<dbReference type="AlphaFoldDB" id="A0A0M2PZC1"/>
<name>A0A0M2PZC1_PROHO</name>
<keyword evidence="2" id="KW-1185">Reference proteome</keyword>
<evidence type="ECO:0000313" key="1">
    <source>
        <dbReference type="EMBL" id="KKJ00044.1"/>
    </source>
</evidence>
<dbReference type="eggNOG" id="ENOG502ZNXN">
    <property type="taxonomic scope" value="Bacteria"/>
</dbReference>
<gene>
    <name evidence="1" type="ORF">PROH_09770</name>
</gene>
<comment type="caution">
    <text evidence="1">The sequence shown here is derived from an EMBL/GenBank/DDBJ whole genome shotgun (WGS) entry which is preliminary data.</text>
</comment>
<dbReference type="EMBL" id="AJTX02000004">
    <property type="protein sequence ID" value="KKJ00044.1"/>
    <property type="molecule type" value="Genomic_DNA"/>
</dbReference>
<protein>
    <recommendedName>
        <fullName evidence="3">DUF1257 domain-containing protein</fullName>
    </recommendedName>
</protein>
<dbReference type="STRING" id="317619.GCA_000332315_00714"/>
<dbReference type="Proteomes" id="UP000034681">
    <property type="component" value="Unassembled WGS sequence"/>
</dbReference>
<proteinExistence type="predicted"/>
<dbReference type="InterPro" id="IPR009666">
    <property type="entry name" value="Uncharacterised_Ycf35"/>
</dbReference>
<evidence type="ECO:0008006" key="3">
    <source>
        <dbReference type="Google" id="ProtNLM"/>
    </source>
</evidence>
<dbReference type="Pfam" id="PF06868">
    <property type="entry name" value="DUF1257"/>
    <property type="match status" value="1"/>
</dbReference>
<dbReference type="PANTHER" id="PTHR39638">
    <property type="entry name" value="YCF35"/>
    <property type="match status" value="1"/>
</dbReference>
<organism evidence="1 2">
    <name type="scientific">Prochlorothrix hollandica PCC 9006 = CALU 1027</name>
    <dbReference type="NCBI Taxonomy" id="317619"/>
    <lineage>
        <taxon>Bacteria</taxon>
        <taxon>Bacillati</taxon>
        <taxon>Cyanobacteriota</taxon>
        <taxon>Cyanophyceae</taxon>
        <taxon>Prochlorotrichales</taxon>
        <taxon>Prochlorotrichaceae</taxon>
        <taxon>Prochlorothrix</taxon>
    </lineage>
</organism>